<dbReference type="OrthoDB" id="7582820at2"/>
<keyword evidence="3" id="KW-1185">Reference proteome</keyword>
<dbReference type="Proteomes" id="UP000309138">
    <property type="component" value="Unassembled WGS sequence"/>
</dbReference>
<keyword evidence="1" id="KW-1133">Transmembrane helix</keyword>
<keyword evidence="1" id="KW-0812">Transmembrane</keyword>
<name>A0A4U1L656_9SPHN</name>
<dbReference type="EMBL" id="SWKR01000002">
    <property type="protein sequence ID" value="TKD51725.1"/>
    <property type="molecule type" value="Genomic_DNA"/>
</dbReference>
<evidence type="ECO:0000256" key="1">
    <source>
        <dbReference type="SAM" id="Phobius"/>
    </source>
</evidence>
<gene>
    <name evidence="2" type="ORF">FBR43_13885</name>
</gene>
<evidence type="ECO:0000313" key="2">
    <source>
        <dbReference type="EMBL" id="TKD51725.1"/>
    </source>
</evidence>
<sequence>MGGGDILAAFRAQSRRAALWFGVGVLSIGIANALLGLVSLLAVATVAIIGIALAGDAGGWAWRARARGMAATSLVAPMLAAAVLMWLAIGPVFYWSHVVPSWVRLQRERPAYEAALQGGPLPGGIASVAREGSRSAFLLHNGMLGAWRAIVHDPSGRLRAAKGWGGRRVPRDIRRLFGSETQWCQRLDGAWFHCHFD</sequence>
<comment type="caution">
    <text evidence="2">The sequence shown here is derived from an EMBL/GenBank/DDBJ whole genome shotgun (WGS) entry which is preliminary data.</text>
</comment>
<feature type="transmembrane region" description="Helical" evidence="1">
    <location>
        <begin position="17"/>
        <end position="35"/>
    </location>
</feature>
<proteinExistence type="predicted"/>
<protein>
    <submittedName>
        <fullName evidence="2">Uncharacterized protein</fullName>
    </submittedName>
</protein>
<evidence type="ECO:0000313" key="3">
    <source>
        <dbReference type="Proteomes" id="UP000309138"/>
    </source>
</evidence>
<accession>A0A4U1L656</accession>
<reference evidence="2 3" key="1">
    <citation type="submission" date="2019-04" db="EMBL/GenBank/DDBJ databases">
        <authorList>
            <person name="Yang Y."/>
            <person name="Wei D."/>
        </authorList>
    </citation>
    <scope>NUCLEOTIDE SEQUENCE [LARGE SCALE GENOMIC DNA]</scope>
    <source>
        <strain evidence="2 3">L-1-4w-11</strain>
    </source>
</reference>
<dbReference type="RefSeq" id="WP_136943662.1">
    <property type="nucleotide sequence ID" value="NZ_SWKR01000002.1"/>
</dbReference>
<keyword evidence="1" id="KW-0472">Membrane</keyword>
<feature type="transmembrane region" description="Helical" evidence="1">
    <location>
        <begin position="41"/>
        <end position="62"/>
    </location>
</feature>
<organism evidence="2 3">
    <name type="scientific">Sphingomonas baiyangensis</name>
    <dbReference type="NCBI Taxonomy" id="2572576"/>
    <lineage>
        <taxon>Bacteria</taxon>
        <taxon>Pseudomonadati</taxon>
        <taxon>Pseudomonadota</taxon>
        <taxon>Alphaproteobacteria</taxon>
        <taxon>Sphingomonadales</taxon>
        <taxon>Sphingomonadaceae</taxon>
        <taxon>Sphingomonas</taxon>
    </lineage>
</organism>
<feature type="transmembrane region" description="Helical" evidence="1">
    <location>
        <begin position="74"/>
        <end position="95"/>
    </location>
</feature>
<dbReference type="AlphaFoldDB" id="A0A4U1L656"/>